<dbReference type="EMBL" id="LAZR01002278">
    <property type="protein sequence ID" value="KKN32077.1"/>
    <property type="molecule type" value="Genomic_DNA"/>
</dbReference>
<dbReference type="AlphaFoldDB" id="A0A0F9Q572"/>
<protein>
    <submittedName>
        <fullName evidence="2">Uncharacterized protein</fullName>
    </submittedName>
</protein>
<comment type="caution">
    <text evidence="2">The sequence shown here is derived from an EMBL/GenBank/DDBJ whole genome shotgun (WGS) entry which is preliminary data.</text>
</comment>
<proteinExistence type="predicted"/>
<sequence length="163" mass="18128">GHDVGKKSKEKAKRKRREEEKALRLGTMYGMGSKSLRGTFHVPNIKKGTYQVGGTVTGRMSYNQSPVEWPKPYGVAKSFGGAMKSIRSEFFGHLRMCGDCISTKVTGSHDRNVHERRVCQLCGTVWPGLEPHNDRRGAIMAQRARKNPFHCSSCQDVGCALCL</sequence>
<name>A0A0F9Q572_9ZZZZ</name>
<gene>
    <name evidence="2" type="ORF">LCGC14_0817320</name>
</gene>
<evidence type="ECO:0000256" key="1">
    <source>
        <dbReference type="SAM" id="MobiDB-lite"/>
    </source>
</evidence>
<reference evidence="2" key="1">
    <citation type="journal article" date="2015" name="Nature">
        <title>Complex archaea that bridge the gap between prokaryotes and eukaryotes.</title>
        <authorList>
            <person name="Spang A."/>
            <person name="Saw J.H."/>
            <person name="Jorgensen S.L."/>
            <person name="Zaremba-Niedzwiedzka K."/>
            <person name="Martijn J."/>
            <person name="Lind A.E."/>
            <person name="van Eijk R."/>
            <person name="Schleper C."/>
            <person name="Guy L."/>
            <person name="Ettema T.J."/>
        </authorList>
    </citation>
    <scope>NUCLEOTIDE SEQUENCE</scope>
</reference>
<evidence type="ECO:0000313" key="2">
    <source>
        <dbReference type="EMBL" id="KKN32077.1"/>
    </source>
</evidence>
<organism evidence="2">
    <name type="scientific">marine sediment metagenome</name>
    <dbReference type="NCBI Taxonomy" id="412755"/>
    <lineage>
        <taxon>unclassified sequences</taxon>
        <taxon>metagenomes</taxon>
        <taxon>ecological metagenomes</taxon>
    </lineage>
</organism>
<accession>A0A0F9Q572</accession>
<feature type="non-terminal residue" evidence="2">
    <location>
        <position position="1"/>
    </location>
</feature>
<feature type="region of interest" description="Disordered" evidence="1">
    <location>
        <begin position="1"/>
        <end position="20"/>
    </location>
</feature>